<organism evidence="1 2">
    <name type="scientific">Kibdelosporangium banguiense</name>
    <dbReference type="NCBI Taxonomy" id="1365924"/>
    <lineage>
        <taxon>Bacteria</taxon>
        <taxon>Bacillati</taxon>
        <taxon>Actinomycetota</taxon>
        <taxon>Actinomycetes</taxon>
        <taxon>Pseudonocardiales</taxon>
        <taxon>Pseudonocardiaceae</taxon>
        <taxon>Kibdelosporangium</taxon>
    </lineage>
</organism>
<dbReference type="RefSeq" id="WP_209636227.1">
    <property type="nucleotide sequence ID" value="NZ_JAGINW010000001.1"/>
</dbReference>
<gene>
    <name evidence="1" type="ORF">JOF56_001765</name>
</gene>
<keyword evidence="2" id="KW-1185">Reference proteome</keyword>
<accession>A0ABS4TBB4</accession>
<protein>
    <submittedName>
        <fullName evidence="1">Uncharacterized protein</fullName>
    </submittedName>
</protein>
<evidence type="ECO:0000313" key="1">
    <source>
        <dbReference type="EMBL" id="MBP2321380.1"/>
    </source>
</evidence>
<proteinExistence type="predicted"/>
<reference evidence="1 2" key="1">
    <citation type="submission" date="2021-03" db="EMBL/GenBank/DDBJ databases">
        <title>Sequencing the genomes of 1000 actinobacteria strains.</title>
        <authorList>
            <person name="Klenk H.-P."/>
        </authorList>
    </citation>
    <scope>NUCLEOTIDE SEQUENCE [LARGE SCALE GENOMIC DNA]</scope>
    <source>
        <strain evidence="1 2">DSM 46670</strain>
    </source>
</reference>
<dbReference type="EMBL" id="JAGINW010000001">
    <property type="protein sequence ID" value="MBP2321380.1"/>
    <property type="molecule type" value="Genomic_DNA"/>
</dbReference>
<sequence length="150" mass="15650">MRASHHPALGVLSSPALLFAVRRGLWSGMVLVVDWVGQLEWGFSGGIVLGVVGFGGRSFGGVPVSQELGMGGRREFADVVSDLRAGVNWVREHGAGDADGLRRVTDNLSNLLDEIAVMGGVTNTVFGNPNGTIIQVHTVGGIELGRSGTD</sequence>
<evidence type="ECO:0000313" key="2">
    <source>
        <dbReference type="Proteomes" id="UP001519332"/>
    </source>
</evidence>
<dbReference type="Proteomes" id="UP001519332">
    <property type="component" value="Unassembled WGS sequence"/>
</dbReference>
<name>A0ABS4TBB4_9PSEU</name>
<comment type="caution">
    <text evidence="1">The sequence shown here is derived from an EMBL/GenBank/DDBJ whole genome shotgun (WGS) entry which is preliminary data.</text>
</comment>